<evidence type="ECO:0000256" key="6">
    <source>
        <dbReference type="ARBA" id="ARBA00048707"/>
    </source>
</evidence>
<organism evidence="11 12">
    <name type="scientific">Candidatus Xianfuyuplasma coldseepsis</name>
    <dbReference type="NCBI Taxonomy" id="2782163"/>
    <lineage>
        <taxon>Bacteria</taxon>
        <taxon>Bacillati</taxon>
        <taxon>Mycoplasmatota</taxon>
        <taxon>Mollicutes</taxon>
        <taxon>Candidatus Izemoplasmatales</taxon>
        <taxon>Candidatus Izemoplasmataceae</taxon>
        <taxon>Candidatus Xianfuyuplasma</taxon>
    </lineage>
</organism>
<protein>
    <recommendedName>
        <fullName evidence="7 8">Peptidyl-tRNA hydrolase</fullName>
        <shortName evidence="8">Pth</shortName>
        <ecNumber evidence="1 8">3.1.1.29</ecNumber>
    </recommendedName>
</protein>
<dbReference type="GO" id="GO:0072344">
    <property type="term" value="P:rescue of stalled ribosome"/>
    <property type="evidence" value="ECO:0007669"/>
    <property type="project" value="UniProtKB-UniRule"/>
</dbReference>
<evidence type="ECO:0000256" key="10">
    <source>
        <dbReference type="RuleBase" id="RU004320"/>
    </source>
</evidence>
<dbReference type="Pfam" id="PF01195">
    <property type="entry name" value="Pept_tRNA_hydro"/>
    <property type="match status" value="1"/>
</dbReference>
<comment type="similarity">
    <text evidence="5 8 10">Belongs to the PTH family.</text>
</comment>
<dbReference type="KEGG" id="xcl:G4Z02_03945"/>
<feature type="binding site" evidence="8">
    <location>
        <position position="14"/>
    </location>
    <ligand>
        <name>tRNA</name>
        <dbReference type="ChEBI" id="CHEBI:17843"/>
    </ligand>
</feature>
<evidence type="ECO:0000256" key="9">
    <source>
        <dbReference type="RuleBase" id="RU000673"/>
    </source>
</evidence>
<accession>A0A7L7KQ70</accession>
<dbReference type="InterPro" id="IPR018171">
    <property type="entry name" value="Pept_tRNA_hydro_CS"/>
</dbReference>
<evidence type="ECO:0000256" key="1">
    <source>
        <dbReference type="ARBA" id="ARBA00013260"/>
    </source>
</evidence>
<dbReference type="GO" id="GO:0004045">
    <property type="term" value="F:peptidyl-tRNA hydrolase activity"/>
    <property type="evidence" value="ECO:0007669"/>
    <property type="project" value="UniProtKB-UniRule"/>
</dbReference>
<dbReference type="InterPro" id="IPR001328">
    <property type="entry name" value="Pept_tRNA_hydro"/>
</dbReference>
<evidence type="ECO:0000256" key="3">
    <source>
        <dbReference type="ARBA" id="ARBA00022801"/>
    </source>
</evidence>
<dbReference type="GO" id="GO:0000049">
    <property type="term" value="F:tRNA binding"/>
    <property type="evidence" value="ECO:0007669"/>
    <property type="project" value="UniProtKB-UniRule"/>
</dbReference>
<dbReference type="CDD" id="cd00462">
    <property type="entry name" value="PTH"/>
    <property type="match status" value="1"/>
</dbReference>
<comment type="catalytic activity">
    <reaction evidence="6 8 9">
        <text>an N-acyl-L-alpha-aminoacyl-tRNA + H2O = an N-acyl-L-amino acid + a tRNA + H(+)</text>
        <dbReference type="Rhea" id="RHEA:54448"/>
        <dbReference type="Rhea" id="RHEA-COMP:10123"/>
        <dbReference type="Rhea" id="RHEA-COMP:13883"/>
        <dbReference type="ChEBI" id="CHEBI:15377"/>
        <dbReference type="ChEBI" id="CHEBI:15378"/>
        <dbReference type="ChEBI" id="CHEBI:59874"/>
        <dbReference type="ChEBI" id="CHEBI:78442"/>
        <dbReference type="ChEBI" id="CHEBI:138191"/>
        <dbReference type="EC" id="3.1.1.29"/>
    </reaction>
</comment>
<evidence type="ECO:0000256" key="2">
    <source>
        <dbReference type="ARBA" id="ARBA00022555"/>
    </source>
</evidence>
<evidence type="ECO:0000256" key="5">
    <source>
        <dbReference type="ARBA" id="ARBA00038063"/>
    </source>
</evidence>
<dbReference type="PANTHER" id="PTHR17224:SF1">
    <property type="entry name" value="PEPTIDYL-TRNA HYDROLASE"/>
    <property type="match status" value="1"/>
</dbReference>
<dbReference type="PANTHER" id="PTHR17224">
    <property type="entry name" value="PEPTIDYL-TRNA HYDROLASE"/>
    <property type="match status" value="1"/>
</dbReference>
<feature type="site" description="Discriminates between blocked and unblocked aminoacyl-tRNA" evidence="8">
    <location>
        <position position="9"/>
    </location>
</feature>
<dbReference type="NCBIfam" id="TIGR00447">
    <property type="entry name" value="pth"/>
    <property type="match status" value="1"/>
</dbReference>
<feature type="binding site" evidence="8">
    <location>
        <position position="109"/>
    </location>
    <ligand>
        <name>tRNA</name>
        <dbReference type="ChEBI" id="CHEBI:17843"/>
    </ligand>
</feature>
<dbReference type="EC" id="3.1.1.29" evidence="1 8"/>
<dbReference type="FunFam" id="3.40.50.1470:FF:000001">
    <property type="entry name" value="Peptidyl-tRNA hydrolase"/>
    <property type="match status" value="1"/>
</dbReference>
<evidence type="ECO:0000256" key="8">
    <source>
        <dbReference type="HAMAP-Rule" id="MF_00083"/>
    </source>
</evidence>
<keyword evidence="8" id="KW-0963">Cytoplasm</keyword>
<dbReference type="Gene3D" id="3.40.50.1470">
    <property type="entry name" value="Peptidyl-tRNA hydrolase"/>
    <property type="match status" value="1"/>
</dbReference>
<evidence type="ECO:0000256" key="4">
    <source>
        <dbReference type="ARBA" id="ARBA00022884"/>
    </source>
</evidence>
<dbReference type="PROSITE" id="PS01195">
    <property type="entry name" value="PEPT_TRNA_HYDROL_1"/>
    <property type="match status" value="1"/>
</dbReference>
<keyword evidence="4 8" id="KW-0694">RNA-binding</keyword>
<evidence type="ECO:0000313" key="12">
    <source>
        <dbReference type="Proteomes" id="UP000514720"/>
    </source>
</evidence>
<evidence type="ECO:0000256" key="7">
    <source>
        <dbReference type="ARBA" id="ARBA00050038"/>
    </source>
</evidence>
<dbReference type="EMBL" id="CP048914">
    <property type="protein sequence ID" value="QMS84940.1"/>
    <property type="molecule type" value="Genomic_DNA"/>
</dbReference>
<reference evidence="11 12" key="1">
    <citation type="submission" date="2020-02" db="EMBL/GenBank/DDBJ databases">
        <authorList>
            <person name="Zheng R.K."/>
            <person name="Sun C.M."/>
        </authorList>
    </citation>
    <scope>NUCLEOTIDE SEQUENCE [LARGE SCALE GENOMIC DNA]</scope>
    <source>
        <strain evidence="12">zrk13</strain>
    </source>
</reference>
<feature type="binding site" evidence="8">
    <location>
        <position position="63"/>
    </location>
    <ligand>
        <name>tRNA</name>
        <dbReference type="ChEBI" id="CHEBI:17843"/>
    </ligand>
</feature>
<sequence>MKLVVGLGNPGKQYEQTKHNIGFMCLDYYANQAKESFKFERKFNGETLKLGNLVLLKPHTFMNLSGESIRLVMNYYDIDIDDVLVIYDDLDLPLGKLRLREQGGPGGHNGIKSIIEQLKTNDFKRVRVGIDSNPMIEAKDYVLGRFTKDELDVIVSSAKQIYQVINEFKDNQEFTLIMNEYNKSP</sequence>
<comment type="function">
    <text evidence="8">Hydrolyzes ribosome-free peptidyl-tRNAs (with 1 or more amino acids incorporated), which drop off the ribosome during protein synthesis, or as a result of ribosome stalling.</text>
</comment>
<keyword evidence="3 8" id="KW-0378">Hydrolase</keyword>
<comment type="function">
    <text evidence="8">Catalyzes the release of premature peptidyl moieties from peptidyl-tRNA molecules trapped in stalled 50S ribosomal subunits, and thus maintains levels of free tRNAs and 50S ribosomes.</text>
</comment>
<dbReference type="GO" id="GO:0006515">
    <property type="term" value="P:protein quality control for misfolded or incompletely synthesized proteins"/>
    <property type="evidence" value="ECO:0007669"/>
    <property type="project" value="UniProtKB-UniRule"/>
</dbReference>
<keyword evidence="12" id="KW-1185">Reference proteome</keyword>
<proteinExistence type="inferred from homology"/>
<feature type="site" description="Stabilizes the basic form of H active site to accept a proton" evidence="8">
    <location>
        <position position="88"/>
    </location>
</feature>
<gene>
    <name evidence="8" type="primary">pth</name>
    <name evidence="11" type="ORF">G4Z02_03945</name>
</gene>
<dbReference type="GO" id="GO:0005737">
    <property type="term" value="C:cytoplasm"/>
    <property type="evidence" value="ECO:0007669"/>
    <property type="project" value="UniProtKB-SubCell"/>
</dbReference>
<comment type="subunit">
    <text evidence="8">Monomer.</text>
</comment>
<evidence type="ECO:0000313" key="11">
    <source>
        <dbReference type="EMBL" id="QMS84940.1"/>
    </source>
</evidence>
<dbReference type="HAMAP" id="MF_00083">
    <property type="entry name" value="Pept_tRNA_hydro_bact"/>
    <property type="match status" value="1"/>
</dbReference>
<feature type="active site" description="Proton acceptor" evidence="8">
    <location>
        <position position="19"/>
    </location>
</feature>
<dbReference type="SUPFAM" id="SSF53178">
    <property type="entry name" value="Peptidyl-tRNA hydrolase-like"/>
    <property type="match status" value="1"/>
</dbReference>
<feature type="binding site" evidence="8">
    <location>
        <position position="61"/>
    </location>
    <ligand>
        <name>tRNA</name>
        <dbReference type="ChEBI" id="CHEBI:17843"/>
    </ligand>
</feature>
<dbReference type="Proteomes" id="UP000514720">
    <property type="component" value="Chromosome"/>
</dbReference>
<comment type="subcellular location">
    <subcellularLocation>
        <location evidence="8">Cytoplasm</location>
    </subcellularLocation>
</comment>
<dbReference type="PROSITE" id="PS01196">
    <property type="entry name" value="PEPT_TRNA_HYDROL_2"/>
    <property type="match status" value="1"/>
</dbReference>
<dbReference type="InterPro" id="IPR036416">
    <property type="entry name" value="Pept_tRNA_hydro_sf"/>
</dbReference>
<keyword evidence="2 8" id="KW-0820">tRNA-binding</keyword>
<dbReference type="RefSeq" id="WP_258878563.1">
    <property type="nucleotide sequence ID" value="NZ_CP048914.1"/>
</dbReference>
<name>A0A7L7KQ70_9MOLU</name>
<dbReference type="AlphaFoldDB" id="A0A7L7KQ70"/>